<dbReference type="FunFam" id="2.60.260.20:FF:000004">
    <property type="entry name" value="Molecular chaperone DnaJ"/>
    <property type="match status" value="1"/>
</dbReference>
<dbReference type="GO" id="GO:0009408">
    <property type="term" value="P:response to heat"/>
    <property type="evidence" value="ECO:0007669"/>
    <property type="project" value="InterPro"/>
</dbReference>
<keyword evidence="3 14" id="KW-0963">Cytoplasm</keyword>
<feature type="binding site" evidence="14">
    <location>
        <position position="220"/>
    </location>
    <ligand>
        <name>Zn(2+)</name>
        <dbReference type="ChEBI" id="CHEBI:29105"/>
        <label>1</label>
    </ligand>
</feature>
<evidence type="ECO:0000256" key="10">
    <source>
        <dbReference type="ARBA" id="ARBA00023186"/>
    </source>
</evidence>
<dbReference type="GO" id="GO:0005524">
    <property type="term" value="F:ATP binding"/>
    <property type="evidence" value="ECO:0007669"/>
    <property type="project" value="InterPro"/>
</dbReference>
<dbReference type="InterPro" id="IPR012724">
    <property type="entry name" value="DnaJ"/>
</dbReference>
<name>A0A9D2P663_9FIRM</name>
<reference evidence="18" key="1">
    <citation type="journal article" date="2021" name="PeerJ">
        <title>Extensive microbial diversity within the chicken gut microbiome revealed by metagenomics and culture.</title>
        <authorList>
            <person name="Gilroy R."/>
            <person name="Ravi A."/>
            <person name="Getino M."/>
            <person name="Pursley I."/>
            <person name="Horton D.L."/>
            <person name="Alikhan N.F."/>
            <person name="Baker D."/>
            <person name="Gharbi K."/>
            <person name="Hall N."/>
            <person name="Watson M."/>
            <person name="Adriaenssens E.M."/>
            <person name="Foster-Nyarko E."/>
            <person name="Jarju S."/>
            <person name="Secka A."/>
            <person name="Antonio M."/>
            <person name="Oren A."/>
            <person name="Chaudhuri R.R."/>
            <person name="La Ragione R."/>
            <person name="Hildebrand F."/>
            <person name="Pallen M.J."/>
        </authorList>
    </citation>
    <scope>NUCLEOTIDE SEQUENCE</scope>
    <source>
        <strain evidence="18">ChiSjej5B23-2810</strain>
    </source>
</reference>
<feature type="binding site" evidence="14">
    <location>
        <position position="206"/>
    </location>
    <ligand>
        <name>Zn(2+)</name>
        <dbReference type="ChEBI" id="CHEBI:29105"/>
        <label>2</label>
    </ligand>
</feature>
<feature type="binding site" evidence="14">
    <location>
        <position position="180"/>
    </location>
    <ligand>
        <name>Zn(2+)</name>
        <dbReference type="ChEBI" id="CHEBI:29105"/>
        <label>2</label>
    </ligand>
</feature>
<comment type="similarity">
    <text evidence="12 14">Belongs to the DnaJ family.</text>
</comment>
<evidence type="ECO:0000256" key="3">
    <source>
        <dbReference type="ARBA" id="ARBA00022490"/>
    </source>
</evidence>
<comment type="domain">
    <text evidence="14">The J domain is necessary and sufficient to stimulate DnaK ATPase activity. Zinc center 1 plays an important role in the autonomous, DnaK-independent chaperone activity of DnaJ. Zinc center 2 is essential for interaction with DnaK and for DnaJ activity.</text>
</comment>
<dbReference type="GO" id="GO:0016491">
    <property type="term" value="F:oxidoreductase activity"/>
    <property type="evidence" value="ECO:0007669"/>
    <property type="project" value="UniProtKB-KW"/>
</dbReference>
<feature type="binding site" evidence="14">
    <location>
        <position position="177"/>
    </location>
    <ligand>
        <name>Zn(2+)</name>
        <dbReference type="ChEBI" id="CHEBI:29105"/>
        <label>2</label>
    </ligand>
</feature>
<gene>
    <name evidence="14 18" type="primary">dnaJ</name>
    <name evidence="18" type="ORF">H9703_01770</name>
</gene>
<feature type="repeat" description="CXXCXGXG motif" evidence="14">
    <location>
        <begin position="177"/>
        <end position="184"/>
    </location>
</feature>
<dbReference type="Pfam" id="PF00684">
    <property type="entry name" value="DnaJ_CXXCXGXG"/>
    <property type="match status" value="1"/>
</dbReference>
<reference evidence="18" key="2">
    <citation type="submission" date="2021-04" db="EMBL/GenBank/DDBJ databases">
        <authorList>
            <person name="Gilroy R."/>
        </authorList>
    </citation>
    <scope>NUCLEOTIDE SEQUENCE</scope>
    <source>
        <strain evidence="18">ChiSjej5B23-2810</strain>
    </source>
</reference>
<dbReference type="Pfam" id="PF01556">
    <property type="entry name" value="DnaJ_C"/>
    <property type="match status" value="1"/>
</dbReference>
<dbReference type="Pfam" id="PF00226">
    <property type="entry name" value="DnaJ"/>
    <property type="match status" value="1"/>
</dbReference>
<dbReference type="GO" id="GO:0006260">
    <property type="term" value="P:DNA replication"/>
    <property type="evidence" value="ECO:0007669"/>
    <property type="project" value="UniProtKB-KW"/>
</dbReference>
<dbReference type="PROSITE" id="PS51188">
    <property type="entry name" value="ZF_CR"/>
    <property type="match status" value="1"/>
</dbReference>
<evidence type="ECO:0000256" key="8">
    <source>
        <dbReference type="ARBA" id="ARBA00022833"/>
    </source>
</evidence>
<dbReference type="NCBIfam" id="TIGR02349">
    <property type="entry name" value="DnaJ_bact"/>
    <property type="match status" value="1"/>
</dbReference>
<dbReference type="GO" id="GO:0005737">
    <property type="term" value="C:cytoplasm"/>
    <property type="evidence" value="ECO:0007669"/>
    <property type="project" value="UniProtKB-SubCell"/>
</dbReference>
<dbReference type="SUPFAM" id="SSF57938">
    <property type="entry name" value="DnaJ/Hsp40 cysteine-rich domain"/>
    <property type="match status" value="1"/>
</dbReference>
<evidence type="ECO:0000256" key="6">
    <source>
        <dbReference type="ARBA" id="ARBA00022737"/>
    </source>
</evidence>
<feature type="zinc finger region" description="CR-type" evidence="15">
    <location>
        <begin position="147"/>
        <end position="229"/>
    </location>
</feature>
<protein>
    <recommendedName>
        <fullName evidence="13 14">Chaperone protein DnaJ</fullName>
    </recommendedName>
</protein>
<keyword evidence="8 14" id="KW-0862">Zinc</keyword>
<dbReference type="FunFam" id="2.10.230.10:FF:000002">
    <property type="entry name" value="Molecular chaperone DnaJ"/>
    <property type="match status" value="1"/>
</dbReference>
<organism evidence="18 19">
    <name type="scientific">Candidatus Faecalibacterium faecigallinarum</name>
    <dbReference type="NCBI Taxonomy" id="2838577"/>
    <lineage>
        <taxon>Bacteria</taxon>
        <taxon>Bacillati</taxon>
        <taxon>Bacillota</taxon>
        <taxon>Clostridia</taxon>
        <taxon>Eubacteriales</taxon>
        <taxon>Oscillospiraceae</taxon>
        <taxon>Faecalibacterium</taxon>
    </lineage>
</organism>
<dbReference type="Gene3D" id="2.60.260.20">
    <property type="entry name" value="Urease metallochaperone UreE, N-terminal domain"/>
    <property type="match status" value="2"/>
</dbReference>
<keyword evidence="4 14" id="KW-0235">DNA replication</keyword>
<dbReference type="EMBL" id="DWWN01000013">
    <property type="protein sequence ID" value="HJC44860.1"/>
    <property type="molecule type" value="Genomic_DNA"/>
</dbReference>
<evidence type="ECO:0000256" key="12">
    <source>
        <dbReference type="ARBA" id="ARBA00061004"/>
    </source>
</evidence>
<sequence>MAQEKRDYYEVLGVSKTATDEEIKKAYRKLALKYHPDYNPGDKTAEEKFKEINEAHEVLSDPEKRKRYDQFGFAGVDPNYAASQGGGAGGGFGGFGGVDLGDIFGDIFGGGFGGFGGGSARANPNAPRKGQDIRVRITLSFDEAVHGCKKNITITRQQTCTECNGSGSAPGSQPETCPDCGGRGYVIQQQRTPFGVMQSQQPCTRCGGKGKIIKNPCKVCHGSGRVATKKTLEVSIPMGIDDDQSFALRGMGDAGANGGPAGDVIVMVTVRPDELFQRDGYDVWVTIPITFSQAVLGDNITVPTIDGKVEYTLPEGTQSGTTFRLRGKGIQYLNGRGRGDMYVKCDVEIPKKLNKTQREALKKFEGTLKDDNYEKRKGFFRKLKDILNTNNK</sequence>
<dbReference type="InterPro" id="IPR002939">
    <property type="entry name" value="DnaJ_C"/>
</dbReference>
<feature type="repeat" description="CXXCXGXG motif" evidence="14">
    <location>
        <begin position="203"/>
        <end position="210"/>
    </location>
</feature>
<evidence type="ECO:0000256" key="11">
    <source>
        <dbReference type="ARBA" id="ARBA00053423"/>
    </source>
</evidence>
<feature type="domain" description="CR-type" evidence="17">
    <location>
        <begin position="147"/>
        <end position="229"/>
    </location>
</feature>
<dbReference type="InterPro" id="IPR001305">
    <property type="entry name" value="HSP_DnaJ_Cys-rich_dom"/>
</dbReference>
<keyword evidence="18" id="KW-0560">Oxidoreductase</keyword>
<dbReference type="InterPro" id="IPR008971">
    <property type="entry name" value="HSP40/DnaJ_pept-bd"/>
</dbReference>
<evidence type="ECO:0000256" key="9">
    <source>
        <dbReference type="ARBA" id="ARBA00023016"/>
    </source>
</evidence>
<keyword evidence="9 14" id="KW-0346">Stress response</keyword>
<keyword evidence="7 14" id="KW-0863">Zinc-finger</keyword>
<feature type="binding site" evidence="14">
    <location>
        <position position="217"/>
    </location>
    <ligand>
        <name>Zn(2+)</name>
        <dbReference type="ChEBI" id="CHEBI:29105"/>
        <label>1</label>
    </ligand>
</feature>
<evidence type="ECO:0000256" key="14">
    <source>
        <dbReference type="HAMAP-Rule" id="MF_01152"/>
    </source>
</evidence>
<feature type="repeat" description="CXXCXGXG motif" evidence="14">
    <location>
        <begin position="217"/>
        <end position="224"/>
    </location>
</feature>
<dbReference type="PRINTS" id="PR00625">
    <property type="entry name" value="JDOMAIN"/>
</dbReference>
<evidence type="ECO:0000256" key="1">
    <source>
        <dbReference type="ARBA" id="ARBA00004496"/>
    </source>
</evidence>
<evidence type="ECO:0000256" key="5">
    <source>
        <dbReference type="ARBA" id="ARBA00022723"/>
    </source>
</evidence>
<dbReference type="Proteomes" id="UP000823906">
    <property type="component" value="Unassembled WGS sequence"/>
</dbReference>
<comment type="function">
    <text evidence="11 14">Participates actively in the response to hyperosmotic and heat shock by preventing the aggregation of stress-denatured proteins and by disaggregating proteins, also in an autonomous, DnaK-independent fashion. Unfolded proteins bind initially to DnaJ; upon interaction with the DnaJ-bound protein, DnaK hydrolyzes its bound ATP, resulting in the formation of a stable complex. GrpE releases ADP from DnaK; ATP binding to DnaK triggers the release of the substrate protein, thus completing the reaction cycle. Several rounds of ATP-dependent interactions between DnaJ, DnaK and GrpE are required for fully efficient folding. Also involved, together with DnaK and GrpE, in the DNA replication of plasmids through activation of initiation proteins.</text>
</comment>
<dbReference type="GO" id="GO:0042026">
    <property type="term" value="P:protein refolding"/>
    <property type="evidence" value="ECO:0007669"/>
    <property type="project" value="TreeGrafter"/>
</dbReference>
<evidence type="ECO:0000313" key="19">
    <source>
        <dbReference type="Proteomes" id="UP000823906"/>
    </source>
</evidence>
<dbReference type="InterPro" id="IPR036869">
    <property type="entry name" value="J_dom_sf"/>
</dbReference>
<dbReference type="Gene3D" id="1.10.287.110">
    <property type="entry name" value="DnaJ domain"/>
    <property type="match status" value="1"/>
</dbReference>
<dbReference type="PANTHER" id="PTHR43096:SF52">
    <property type="entry name" value="DNAJ HOMOLOG 1, MITOCHONDRIAL-RELATED"/>
    <property type="match status" value="1"/>
</dbReference>
<comment type="caution">
    <text evidence="18">The sequence shown here is derived from an EMBL/GenBank/DDBJ whole genome shotgun (WGS) entry which is preliminary data.</text>
</comment>
<evidence type="ECO:0000256" key="4">
    <source>
        <dbReference type="ARBA" id="ARBA00022705"/>
    </source>
</evidence>
<dbReference type="CDD" id="cd10719">
    <property type="entry name" value="DnaJ_zf"/>
    <property type="match status" value="1"/>
</dbReference>
<dbReference type="GO" id="GO:0051082">
    <property type="term" value="F:unfolded protein binding"/>
    <property type="evidence" value="ECO:0007669"/>
    <property type="project" value="UniProtKB-UniRule"/>
</dbReference>
<dbReference type="CDD" id="cd10747">
    <property type="entry name" value="DnaJ_C"/>
    <property type="match status" value="1"/>
</dbReference>
<dbReference type="PROSITE" id="PS50076">
    <property type="entry name" value="DNAJ_2"/>
    <property type="match status" value="1"/>
</dbReference>
<dbReference type="FunFam" id="1.10.287.110:FF:000034">
    <property type="entry name" value="Chaperone protein DnaJ"/>
    <property type="match status" value="1"/>
</dbReference>
<accession>A0A9D2P663</accession>
<dbReference type="CDD" id="cd06257">
    <property type="entry name" value="DnaJ"/>
    <property type="match status" value="1"/>
</dbReference>
<keyword evidence="10 14" id="KW-0143">Chaperone</keyword>
<comment type="subcellular location">
    <subcellularLocation>
        <location evidence="1 14">Cytoplasm</location>
    </subcellularLocation>
</comment>
<dbReference type="SUPFAM" id="SSF49493">
    <property type="entry name" value="HSP40/DnaJ peptide-binding domain"/>
    <property type="match status" value="2"/>
</dbReference>
<comment type="cofactor">
    <cofactor evidence="14">
        <name>Zn(2+)</name>
        <dbReference type="ChEBI" id="CHEBI:29105"/>
    </cofactor>
    <text evidence="14">Binds 2 Zn(2+) ions per monomer.</text>
</comment>
<evidence type="ECO:0000256" key="15">
    <source>
        <dbReference type="PROSITE-ProRule" id="PRU00546"/>
    </source>
</evidence>
<feature type="domain" description="J" evidence="16">
    <location>
        <begin position="7"/>
        <end position="72"/>
    </location>
</feature>
<feature type="binding site" evidence="14">
    <location>
        <position position="203"/>
    </location>
    <ligand>
        <name>Zn(2+)</name>
        <dbReference type="ChEBI" id="CHEBI:29105"/>
        <label>2</label>
    </ligand>
</feature>
<evidence type="ECO:0000256" key="7">
    <source>
        <dbReference type="ARBA" id="ARBA00022771"/>
    </source>
</evidence>
<proteinExistence type="inferred from homology"/>
<comment type="subunit">
    <text evidence="2 14">Homodimer.</text>
</comment>
<keyword evidence="5 14" id="KW-0479">Metal-binding</keyword>
<dbReference type="SUPFAM" id="SSF46565">
    <property type="entry name" value="Chaperone J-domain"/>
    <property type="match status" value="1"/>
</dbReference>
<evidence type="ECO:0000259" key="17">
    <source>
        <dbReference type="PROSITE" id="PS51188"/>
    </source>
</evidence>
<evidence type="ECO:0000256" key="13">
    <source>
        <dbReference type="ARBA" id="ARBA00067609"/>
    </source>
</evidence>
<dbReference type="NCBIfam" id="NF008035">
    <property type="entry name" value="PRK10767.1"/>
    <property type="match status" value="1"/>
</dbReference>
<dbReference type="GO" id="GO:0008270">
    <property type="term" value="F:zinc ion binding"/>
    <property type="evidence" value="ECO:0007669"/>
    <property type="project" value="UniProtKB-UniRule"/>
</dbReference>
<evidence type="ECO:0000313" key="18">
    <source>
        <dbReference type="EMBL" id="HJC44860.1"/>
    </source>
</evidence>
<feature type="repeat" description="CXXCXGXG motif" evidence="14">
    <location>
        <begin position="160"/>
        <end position="167"/>
    </location>
</feature>
<keyword evidence="6 14" id="KW-0677">Repeat</keyword>
<evidence type="ECO:0000256" key="2">
    <source>
        <dbReference type="ARBA" id="ARBA00011738"/>
    </source>
</evidence>
<dbReference type="Gene3D" id="2.10.230.10">
    <property type="entry name" value="Heat shock protein DnaJ, cysteine-rich domain"/>
    <property type="match status" value="1"/>
</dbReference>
<dbReference type="HAMAP" id="MF_01152">
    <property type="entry name" value="DnaJ"/>
    <property type="match status" value="1"/>
</dbReference>
<dbReference type="SMART" id="SM00271">
    <property type="entry name" value="DnaJ"/>
    <property type="match status" value="1"/>
</dbReference>
<dbReference type="PROSITE" id="PS00636">
    <property type="entry name" value="DNAJ_1"/>
    <property type="match status" value="1"/>
</dbReference>
<dbReference type="PANTHER" id="PTHR43096">
    <property type="entry name" value="DNAJ HOMOLOG 1, MITOCHONDRIAL-RELATED"/>
    <property type="match status" value="1"/>
</dbReference>
<dbReference type="InterPro" id="IPR036410">
    <property type="entry name" value="HSP_DnaJ_Cys-rich_dom_sf"/>
</dbReference>
<dbReference type="InterPro" id="IPR018253">
    <property type="entry name" value="DnaJ_domain_CS"/>
</dbReference>
<feature type="binding site" evidence="14">
    <location>
        <position position="160"/>
    </location>
    <ligand>
        <name>Zn(2+)</name>
        <dbReference type="ChEBI" id="CHEBI:29105"/>
        <label>1</label>
    </ligand>
</feature>
<evidence type="ECO:0000259" key="16">
    <source>
        <dbReference type="PROSITE" id="PS50076"/>
    </source>
</evidence>
<dbReference type="InterPro" id="IPR001623">
    <property type="entry name" value="DnaJ_domain"/>
</dbReference>
<feature type="binding site" evidence="14">
    <location>
        <position position="163"/>
    </location>
    <ligand>
        <name>Zn(2+)</name>
        <dbReference type="ChEBI" id="CHEBI:29105"/>
        <label>1</label>
    </ligand>
</feature>
<dbReference type="GO" id="GO:0031072">
    <property type="term" value="F:heat shock protein binding"/>
    <property type="evidence" value="ECO:0007669"/>
    <property type="project" value="InterPro"/>
</dbReference>
<dbReference type="AlphaFoldDB" id="A0A9D2P663"/>